<accession>A4G6W8</accession>
<dbReference type="EMBL" id="CU207211">
    <property type="protein sequence ID" value="CAL62255.1"/>
    <property type="molecule type" value="Genomic_DNA"/>
</dbReference>
<organism evidence="1 2">
    <name type="scientific">Herminiimonas arsenicoxydans</name>
    <dbReference type="NCBI Taxonomy" id="204773"/>
    <lineage>
        <taxon>Bacteria</taxon>
        <taxon>Pseudomonadati</taxon>
        <taxon>Pseudomonadota</taxon>
        <taxon>Betaproteobacteria</taxon>
        <taxon>Burkholderiales</taxon>
        <taxon>Oxalobacteraceae</taxon>
        <taxon>Herminiimonas</taxon>
    </lineage>
</organism>
<sequence length="326" mass="36828">MSEQLVCETQSSVSTRALPLSVAVADYAHTQALFDGRVQLSDIKLNRVELPVDDIIKKFLNGAPWAISEMSMGKYVEQTANGTCDFIALPIFPYRAFRHAAFYVRSDSTLSHDNLRQLKIGIPGKSVTAVIYARALLTHQLGVLEENIEWVVGEINQCTSALPNEDFGDPLKEKPALTSMLLNGQIDVLISPHVPHVDSTTIRHLFPEHARLDYDYWQTTRIFPIMHTMVLRKDVEIANPGTAHKLAEAFTSARDICLDILRDPSEMLTPLPFLSLHTEWLNRTFGAEYLPYGVEKNRVTLNAFLDFCHEQGVSKRRVDLSELFQY</sequence>
<evidence type="ECO:0000313" key="2">
    <source>
        <dbReference type="Proteomes" id="UP000006697"/>
    </source>
</evidence>
<reference evidence="1 2" key="1">
    <citation type="journal article" date="2007" name="PLoS Genet.">
        <title>A tale of two oxidation states: bacterial colonization of arsenic-rich environments.</title>
        <authorList>
            <person name="Muller D."/>
            <person name="Medigue C."/>
            <person name="Koechler S."/>
            <person name="Barbe V."/>
            <person name="Barakat M."/>
            <person name="Talla E."/>
            <person name="Bonnefoy V."/>
            <person name="Krin E."/>
            <person name="Arsene-Ploetze F."/>
            <person name="Carapito C."/>
            <person name="Chandler M."/>
            <person name="Cournoyer B."/>
            <person name="Cruveiller S."/>
            <person name="Dossat C."/>
            <person name="Duval S."/>
            <person name="Heymann M."/>
            <person name="Leize E."/>
            <person name="Lieutaud A."/>
            <person name="Lievremont D."/>
            <person name="Makita Y."/>
            <person name="Mangenot S."/>
            <person name="Nitschke W."/>
            <person name="Ortet P."/>
            <person name="Perdrial N."/>
            <person name="Schoepp B."/>
            <person name="Siguier N."/>
            <person name="Simeonova D.D."/>
            <person name="Rouy Z."/>
            <person name="Segurens B."/>
            <person name="Turlin E."/>
            <person name="Vallenet D."/>
            <person name="Van Dorsselaer A."/>
            <person name="Weiss S."/>
            <person name="Weissenbach J."/>
            <person name="Lett M.C."/>
            <person name="Danchin A."/>
            <person name="Bertin P.N."/>
        </authorList>
    </citation>
    <scope>NUCLEOTIDE SEQUENCE [LARGE SCALE GENOMIC DNA]</scope>
    <source>
        <strain evidence="2">ULPAs1</strain>
    </source>
</reference>
<dbReference type="OrthoDB" id="8689594at2"/>
<proteinExistence type="predicted"/>
<dbReference type="EC" id="4.1.1.55" evidence="1"/>
<keyword evidence="2" id="KW-1185">Reference proteome</keyword>
<gene>
    <name evidence="1" type="ordered locus">HEAR2118</name>
</gene>
<dbReference type="GO" id="GO:0018796">
    <property type="term" value="F:4,5-dihydroxyphthalate decarboxylase activity"/>
    <property type="evidence" value="ECO:0007669"/>
    <property type="project" value="UniProtKB-EC"/>
</dbReference>
<dbReference type="Proteomes" id="UP000006697">
    <property type="component" value="Chromosome"/>
</dbReference>
<evidence type="ECO:0000313" key="1">
    <source>
        <dbReference type="EMBL" id="CAL62255.1"/>
    </source>
</evidence>
<dbReference type="HOGENOM" id="CLU_072759_0_0_4"/>
<dbReference type="KEGG" id="har:HEAR2118"/>
<protein>
    <submittedName>
        <fullName evidence="1">4,5-dihydroxyphthalate decarboxylase (DHP decarboxylase)</fullName>
        <ecNumber evidence="1">4.1.1.55</ecNumber>
    </submittedName>
</protein>
<dbReference type="STRING" id="204773.HEAR2118"/>
<dbReference type="SUPFAM" id="SSF53850">
    <property type="entry name" value="Periplasmic binding protein-like II"/>
    <property type="match status" value="1"/>
</dbReference>
<keyword evidence="1" id="KW-0456">Lyase</keyword>
<dbReference type="AlphaFoldDB" id="A4G6W8"/>
<dbReference type="eggNOG" id="COG0715">
    <property type="taxonomic scope" value="Bacteria"/>
</dbReference>
<name>A4G6W8_HERAR</name>